<dbReference type="SUPFAM" id="SSF81321">
    <property type="entry name" value="Family A G protein-coupled receptor-like"/>
    <property type="match status" value="1"/>
</dbReference>
<dbReference type="PRINTS" id="PR00751">
    <property type="entry name" value="THYROLIBRINR"/>
</dbReference>
<evidence type="ECO:0000256" key="4">
    <source>
        <dbReference type="ARBA" id="ARBA00022692"/>
    </source>
</evidence>
<keyword evidence="6 11" id="KW-0297">G-protein coupled receptor</keyword>
<evidence type="ECO:0000256" key="12">
    <source>
        <dbReference type="SAM" id="MobiDB-lite"/>
    </source>
</evidence>
<feature type="transmembrane region" description="Helical" evidence="13">
    <location>
        <begin position="314"/>
        <end position="340"/>
    </location>
</feature>
<comment type="similarity">
    <text evidence="11">Belongs to the G-protein coupled receptor 1 family.</text>
</comment>
<keyword evidence="4 11" id="KW-0812">Transmembrane</keyword>
<accession>A0ABD3W3Z3</accession>
<keyword evidence="14" id="KW-0732">Signal</keyword>
<proteinExistence type="inferred from homology"/>
<comment type="function">
    <text evidence="1">Receptor for thyrotropin-releasing hormone (TRH). Upon ligand binding, this G-protein-coupled receptor triggers activation of the phosphatidylinositol (IP3)-calcium-protein kinase C (PKC) pathway.</text>
</comment>
<evidence type="ECO:0000256" key="14">
    <source>
        <dbReference type="SAM" id="SignalP"/>
    </source>
</evidence>
<evidence type="ECO:0000256" key="10">
    <source>
        <dbReference type="ARBA" id="ARBA00032251"/>
    </source>
</evidence>
<feature type="transmembrane region" description="Helical" evidence="13">
    <location>
        <begin position="197"/>
        <end position="220"/>
    </location>
</feature>
<dbReference type="PROSITE" id="PS50262">
    <property type="entry name" value="G_PROTEIN_RECEP_F1_2"/>
    <property type="match status" value="1"/>
</dbReference>
<evidence type="ECO:0000256" key="11">
    <source>
        <dbReference type="RuleBase" id="RU000688"/>
    </source>
</evidence>
<feature type="transmembrane region" description="Helical" evidence="13">
    <location>
        <begin position="232"/>
        <end position="253"/>
    </location>
</feature>
<dbReference type="PROSITE" id="PS00237">
    <property type="entry name" value="G_PROTEIN_RECEP_F1_1"/>
    <property type="match status" value="1"/>
</dbReference>
<feature type="signal peptide" evidence="14">
    <location>
        <begin position="1"/>
        <end position="21"/>
    </location>
</feature>
<dbReference type="Gene3D" id="1.20.1070.10">
    <property type="entry name" value="Rhodopsin 7-helix transmembrane proteins"/>
    <property type="match status" value="1"/>
</dbReference>
<dbReference type="PANTHER" id="PTHR24243:SF208">
    <property type="entry name" value="PYROKININ-1 RECEPTOR"/>
    <property type="match status" value="1"/>
</dbReference>
<dbReference type="InterPro" id="IPR000276">
    <property type="entry name" value="GPCR_Rhodpsn"/>
</dbReference>
<dbReference type="EMBL" id="JBJQND010000008">
    <property type="protein sequence ID" value="KAL3868275.1"/>
    <property type="molecule type" value="Genomic_DNA"/>
</dbReference>
<evidence type="ECO:0000313" key="16">
    <source>
        <dbReference type="EMBL" id="KAL3868275.1"/>
    </source>
</evidence>
<dbReference type="Pfam" id="PF00001">
    <property type="entry name" value="7tm_1"/>
    <property type="match status" value="1"/>
</dbReference>
<evidence type="ECO:0000259" key="15">
    <source>
        <dbReference type="PROSITE" id="PS50262"/>
    </source>
</evidence>
<keyword evidence="9 11" id="KW-0807">Transducer</keyword>
<dbReference type="PANTHER" id="PTHR24243">
    <property type="entry name" value="G-PROTEIN COUPLED RECEPTOR"/>
    <property type="match status" value="1"/>
</dbReference>
<evidence type="ECO:0000256" key="13">
    <source>
        <dbReference type="SAM" id="Phobius"/>
    </source>
</evidence>
<evidence type="ECO:0000256" key="6">
    <source>
        <dbReference type="ARBA" id="ARBA00023040"/>
    </source>
</evidence>
<feature type="region of interest" description="Disordered" evidence="12">
    <location>
        <begin position="406"/>
        <end position="427"/>
    </location>
</feature>
<keyword evidence="7 13" id="KW-0472">Membrane</keyword>
<feature type="transmembrane region" description="Helical" evidence="13">
    <location>
        <begin position="273"/>
        <end position="293"/>
    </location>
</feature>
<evidence type="ECO:0000256" key="5">
    <source>
        <dbReference type="ARBA" id="ARBA00022989"/>
    </source>
</evidence>
<feature type="transmembrane region" description="Helical" evidence="13">
    <location>
        <begin position="439"/>
        <end position="465"/>
    </location>
</feature>
<evidence type="ECO:0000256" key="1">
    <source>
        <dbReference type="ARBA" id="ARBA00004100"/>
    </source>
</evidence>
<protein>
    <recommendedName>
        <fullName evidence="3">Thyrotropin-releasing hormone receptor</fullName>
    </recommendedName>
    <alternativeName>
        <fullName evidence="10">Thyroliberin receptor</fullName>
    </alternativeName>
</protein>
<feature type="chain" id="PRO_5044762564" description="Thyrotropin-releasing hormone receptor" evidence="14">
    <location>
        <begin position="22"/>
        <end position="547"/>
    </location>
</feature>
<feature type="transmembrane region" description="Helical" evidence="13">
    <location>
        <begin position="360"/>
        <end position="382"/>
    </location>
</feature>
<keyword evidence="8 11" id="KW-0675">Receptor</keyword>
<name>A0ABD3W3Z3_SINWO</name>
<evidence type="ECO:0000256" key="3">
    <source>
        <dbReference type="ARBA" id="ARBA00018873"/>
    </source>
</evidence>
<sequence length="547" mass="61392">METKGGALCLVFLASYSLISSQVSRAKANLSEDVTTVDNQNDSNFINMSTSTNQETLTQSTTLNTNQTSTYQGCSNSSSSGIYESKNVISSTAPYTNTRCEDTMSGYSSINVTETPGNITRKDIVNLPDDIDVLPCSVLWEYGTWNLLYKYTRDQLHLMLCRCTGLCGMPTLSPKGRDEIWAYYVYNPLSEHNIETFITVVVVYIVILIVGAFGNILTIYGLIRWVKCKSPTFAFIISLSCSDLLLLLLAMPIKVIEFFHLAGTFVEATCKLSYYLRDFTFLCSVVTLTVVSFERYYAICHPLKVQYRCTWTRARILILLIWLISFTLATPTIFITKLYLPVGSIVPECLQQSMSDLYLQLYFTYYLGLLFVVPLSTMAFTYGSSCFRLWKSAEVSENLRGKSAKKIDGGRKTKMPGSPASKNEGTSDVTSRKRVVKQLVVVVVCFAVCWGTPLVVEVLSVFGVIRAYRDKIRLAAETLTFLNSTLNPYIFMGMSSQFRDAAWRSIARLKRPLGRNTTYLESSYGTQISTTSLYRSASDIQCFDPKK</sequence>
<comment type="caution">
    <text evidence="16">The sequence shown here is derived from an EMBL/GenBank/DDBJ whole genome shotgun (WGS) entry which is preliminary data.</text>
</comment>
<comment type="subcellular location">
    <subcellularLocation>
        <location evidence="2">Membrane</location>
        <topology evidence="2">Multi-pass membrane protein</topology>
    </subcellularLocation>
</comment>
<keyword evidence="17" id="KW-1185">Reference proteome</keyword>
<dbReference type="AlphaFoldDB" id="A0ABD3W3Z3"/>
<dbReference type="GO" id="GO:0004930">
    <property type="term" value="F:G protein-coupled receptor activity"/>
    <property type="evidence" value="ECO:0007669"/>
    <property type="project" value="UniProtKB-KW"/>
</dbReference>
<dbReference type="GO" id="GO:0016020">
    <property type="term" value="C:membrane"/>
    <property type="evidence" value="ECO:0007669"/>
    <property type="project" value="UniProtKB-SubCell"/>
</dbReference>
<evidence type="ECO:0000313" key="17">
    <source>
        <dbReference type="Proteomes" id="UP001634394"/>
    </source>
</evidence>
<gene>
    <name evidence="16" type="ORF">ACJMK2_041102</name>
</gene>
<evidence type="ECO:0000256" key="9">
    <source>
        <dbReference type="ARBA" id="ARBA00023224"/>
    </source>
</evidence>
<evidence type="ECO:0000256" key="7">
    <source>
        <dbReference type="ARBA" id="ARBA00023136"/>
    </source>
</evidence>
<dbReference type="Proteomes" id="UP001634394">
    <property type="component" value="Unassembled WGS sequence"/>
</dbReference>
<dbReference type="PRINTS" id="PR00237">
    <property type="entry name" value="GPCRRHODOPSN"/>
</dbReference>
<dbReference type="InterPro" id="IPR017452">
    <property type="entry name" value="GPCR_Rhodpsn_7TM"/>
</dbReference>
<keyword evidence="5 13" id="KW-1133">Transmembrane helix</keyword>
<dbReference type="InterPro" id="IPR002120">
    <property type="entry name" value="TRH_rcpt_1"/>
</dbReference>
<evidence type="ECO:0000256" key="8">
    <source>
        <dbReference type="ARBA" id="ARBA00023170"/>
    </source>
</evidence>
<reference evidence="16 17" key="1">
    <citation type="submission" date="2024-11" db="EMBL/GenBank/DDBJ databases">
        <title>Chromosome-level genome assembly of the freshwater bivalve Anodonta woodiana.</title>
        <authorList>
            <person name="Chen X."/>
        </authorList>
    </citation>
    <scope>NUCLEOTIDE SEQUENCE [LARGE SCALE GENOMIC DNA]</scope>
    <source>
        <strain evidence="16">MN2024</strain>
        <tissue evidence="16">Gills</tissue>
    </source>
</reference>
<feature type="domain" description="G-protein coupled receptors family 1 profile" evidence="15">
    <location>
        <begin position="214"/>
        <end position="491"/>
    </location>
</feature>
<evidence type="ECO:0000256" key="2">
    <source>
        <dbReference type="ARBA" id="ARBA00004141"/>
    </source>
</evidence>
<organism evidence="16 17">
    <name type="scientific">Sinanodonta woodiana</name>
    <name type="common">Chinese pond mussel</name>
    <name type="synonym">Anodonta woodiana</name>
    <dbReference type="NCBI Taxonomy" id="1069815"/>
    <lineage>
        <taxon>Eukaryota</taxon>
        <taxon>Metazoa</taxon>
        <taxon>Spiralia</taxon>
        <taxon>Lophotrochozoa</taxon>
        <taxon>Mollusca</taxon>
        <taxon>Bivalvia</taxon>
        <taxon>Autobranchia</taxon>
        <taxon>Heteroconchia</taxon>
        <taxon>Palaeoheterodonta</taxon>
        <taxon>Unionida</taxon>
        <taxon>Unionoidea</taxon>
        <taxon>Unionidae</taxon>
        <taxon>Unioninae</taxon>
        <taxon>Sinanodonta</taxon>
    </lineage>
</organism>